<keyword evidence="4" id="KW-0560">Oxidoreductase</keyword>
<keyword evidence="6" id="KW-0045">Antibiotic biosynthesis</keyword>
<dbReference type="CDD" id="cd00250">
    <property type="entry name" value="CAS_like"/>
    <property type="match status" value="1"/>
</dbReference>
<comment type="similarity">
    <text evidence="2">Belongs to the clavaminate synthase family.</text>
</comment>
<evidence type="ECO:0000256" key="3">
    <source>
        <dbReference type="ARBA" id="ARBA00022723"/>
    </source>
</evidence>
<comment type="caution">
    <text evidence="8">The sequence shown here is derived from an EMBL/GenBank/DDBJ whole genome shotgun (WGS) entry which is preliminary data.</text>
</comment>
<organism evidence="8 9">
    <name type="scientific">Allokutzneria multivorans</name>
    <dbReference type="NCBI Taxonomy" id="1142134"/>
    <lineage>
        <taxon>Bacteria</taxon>
        <taxon>Bacillati</taxon>
        <taxon>Actinomycetota</taxon>
        <taxon>Actinomycetes</taxon>
        <taxon>Pseudonocardiales</taxon>
        <taxon>Pseudonocardiaceae</taxon>
        <taxon>Allokutzneria</taxon>
    </lineage>
</organism>
<comment type="cofactor">
    <cofactor evidence="1">
        <name>Fe(2+)</name>
        <dbReference type="ChEBI" id="CHEBI:29033"/>
    </cofactor>
</comment>
<dbReference type="RefSeq" id="WP_344881083.1">
    <property type="nucleotide sequence ID" value="NZ_BAABAL010000019.1"/>
</dbReference>
<dbReference type="InterPro" id="IPR014503">
    <property type="entry name" value="Clavaminate_syn-like"/>
</dbReference>
<protein>
    <submittedName>
        <fullName evidence="8">Clavaminate synthase family protein</fullName>
    </submittedName>
</protein>
<evidence type="ECO:0000256" key="6">
    <source>
        <dbReference type="ARBA" id="ARBA00023194"/>
    </source>
</evidence>
<evidence type="ECO:0000313" key="8">
    <source>
        <dbReference type="EMBL" id="GAA4024658.1"/>
    </source>
</evidence>
<evidence type="ECO:0000256" key="4">
    <source>
        <dbReference type="ARBA" id="ARBA00023002"/>
    </source>
</evidence>
<evidence type="ECO:0000256" key="1">
    <source>
        <dbReference type="ARBA" id="ARBA00001954"/>
    </source>
</evidence>
<dbReference type="PIRSF" id="PIRSF019543">
    <property type="entry name" value="Clavaminate_syn"/>
    <property type="match status" value="1"/>
</dbReference>
<evidence type="ECO:0000313" key="9">
    <source>
        <dbReference type="Proteomes" id="UP001501747"/>
    </source>
</evidence>
<keyword evidence="9" id="KW-1185">Reference proteome</keyword>
<dbReference type="Gene3D" id="3.60.130.10">
    <property type="entry name" value="Clavaminate synthase-like"/>
    <property type="match status" value="1"/>
</dbReference>
<sequence>MTVTTYVRSATPNVVSLSETDAAAVTEIALGLLDVADGVIDDPKWVVAAREAWDELPVSVRRSVRRFRRDSGPQGTLLLRGLPVGLDTLGATPMVAGSVQRKATVGAAVLAMIASGLGDPAAFLPEKTGALVQDVVPVPGKETFQGNAGSVLLSFHNENAFHEHRPDYVMLLCLRSDHEGIAGLRTACVRQVLDLLSPRSRDALSRPEFITAAPPSFGDGNAPVAHAVLTGAPEDPDLRVDFAATQPQTEAGSAALVELGELFEQTATSSALTPGDLAIVDNHVTVHGRTAFTPRYDGQDRWLQRTFSLTGLRRSRASRPGDGYVLVD</sequence>
<dbReference type="EMBL" id="BAABAL010000019">
    <property type="protein sequence ID" value="GAA4024658.1"/>
    <property type="molecule type" value="Genomic_DNA"/>
</dbReference>
<dbReference type="InterPro" id="IPR050411">
    <property type="entry name" value="AlphaKG_dependent_hydroxylases"/>
</dbReference>
<gene>
    <name evidence="8" type="ORF">GCM10022247_56350</name>
</gene>
<evidence type="ECO:0000256" key="5">
    <source>
        <dbReference type="ARBA" id="ARBA00023004"/>
    </source>
</evidence>
<feature type="domain" description="TauD/TfdA-like" evidence="7">
    <location>
        <begin position="148"/>
        <end position="306"/>
    </location>
</feature>
<evidence type="ECO:0000259" key="7">
    <source>
        <dbReference type="Pfam" id="PF02668"/>
    </source>
</evidence>
<keyword evidence="3" id="KW-0479">Metal-binding</keyword>
<proteinExistence type="inferred from homology"/>
<accession>A0ABP7TDI4</accession>
<reference evidence="9" key="1">
    <citation type="journal article" date="2019" name="Int. J. Syst. Evol. Microbiol.">
        <title>The Global Catalogue of Microorganisms (GCM) 10K type strain sequencing project: providing services to taxonomists for standard genome sequencing and annotation.</title>
        <authorList>
            <consortium name="The Broad Institute Genomics Platform"/>
            <consortium name="The Broad Institute Genome Sequencing Center for Infectious Disease"/>
            <person name="Wu L."/>
            <person name="Ma J."/>
        </authorList>
    </citation>
    <scope>NUCLEOTIDE SEQUENCE [LARGE SCALE GENOMIC DNA]</scope>
    <source>
        <strain evidence="9">JCM 17342</strain>
    </source>
</reference>
<dbReference type="Proteomes" id="UP001501747">
    <property type="component" value="Unassembled WGS sequence"/>
</dbReference>
<name>A0ABP7TDI4_9PSEU</name>
<evidence type="ECO:0000256" key="2">
    <source>
        <dbReference type="ARBA" id="ARBA00008425"/>
    </source>
</evidence>
<dbReference type="SUPFAM" id="SSF51197">
    <property type="entry name" value="Clavaminate synthase-like"/>
    <property type="match status" value="1"/>
</dbReference>
<dbReference type="PANTHER" id="PTHR10696:SF56">
    <property type="entry name" value="TAUD_TFDA-LIKE DOMAIN-CONTAINING PROTEIN"/>
    <property type="match status" value="1"/>
</dbReference>
<dbReference type="InterPro" id="IPR042098">
    <property type="entry name" value="TauD-like_sf"/>
</dbReference>
<keyword evidence="5" id="KW-0408">Iron</keyword>
<dbReference type="InterPro" id="IPR003819">
    <property type="entry name" value="TauD/TfdA-like"/>
</dbReference>
<dbReference type="Pfam" id="PF02668">
    <property type="entry name" value="TauD"/>
    <property type="match status" value="1"/>
</dbReference>
<dbReference type="PANTHER" id="PTHR10696">
    <property type="entry name" value="GAMMA-BUTYROBETAINE HYDROXYLASE-RELATED"/>
    <property type="match status" value="1"/>
</dbReference>